<evidence type="ECO:0000259" key="2">
    <source>
        <dbReference type="SMART" id="SM00181"/>
    </source>
</evidence>
<feature type="signal peptide" evidence="1">
    <location>
        <begin position="1"/>
        <end position="18"/>
    </location>
</feature>
<feature type="chain" id="PRO_5043652469" description="EGF-like domain-containing protein" evidence="1">
    <location>
        <begin position="19"/>
        <end position="825"/>
    </location>
</feature>
<evidence type="ECO:0000313" key="4">
    <source>
        <dbReference type="Proteomes" id="UP001432027"/>
    </source>
</evidence>
<feature type="domain" description="EGF-like" evidence="2">
    <location>
        <begin position="433"/>
        <end position="463"/>
    </location>
</feature>
<feature type="non-terminal residue" evidence="3">
    <location>
        <position position="1"/>
    </location>
</feature>
<keyword evidence="1" id="KW-0732">Signal</keyword>
<proteinExistence type="predicted"/>
<comment type="caution">
    <text evidence="3">The sequence shown here is derived from an EMBL/GenBank/DDBJ whole genome shotgun (WGS) entry which is preliminary data.</text>
</comment>
<dbReference type="InterPro" id="IPR000742">
    <property type="entry name" value="EGF"/>
</dbReference>
<feature type="domain" description="EGF-like" evidence="2">
    <location>
        <begin position="227"/>
        <end position="257"/>
    </location>
</feature>
<keyword evidence="4" id="KW-1185">Reference proteome</keyword>
<dbReference type="Proteomes" id="UP001432027">
    <property type="component" value="Unassembled WGS sequence"/>
</dbReference>
<evidence type="ECO:0000313" key="3">
    <source>
        <dbReference type="EMBL" id="GMS90110.1"/>
    </source>
</evidence>
<dbReference type="EMBL" id="BTSX01000003">
    <property type="protein sequence ID" value="GMS90110.1"/>
    <property type="molecule type" value="Genomic_DNA"/>
</dbReference>
<feature type="domain" description="EGF-like" evidence="2">
    <location>
        <begin position="536"/>
        <end position="566"/>
    </location>
</feature>
<evidence type="ECO:0000256" key="1">
    <source>
        <dbReference type="SAM" id="SignalP"/>
    </source>
</evidence>
<feature type="domain" description="EGF-like" evidence="2">
    <location>
        <begin position="330"/>
        <end position="360"/>
    </location>
</feature>
<feature type="domain" description="EGF-like" evidence="2">
    <location>
        <begin position="124"/>
        <end position="154"/>
    </location>
</feature>
<sequence length="825" mass="95195">QNQLTLLVLCAIASTAYSIHPCADFCQGTVLGTSRWCWCNSNYKKCYNNCLKRNYETAPKTYDFSKCIPEDETPNINLWRCCMTKNEWNNVLKCDPECWSTALPNQLTLLVLCAIASTAYSIHPCADFCQGTVLGTSRWCWCNSNYKKCYNNCLKRNYETPPKTYDFSKCIPEDETPNINLWRCCMTKNEWNNVLKCDPECWSTALPNQLTLLVLCTIASTAYSIHPCADFCQGTVLGTSRWCWCNSNYKKCYNNCLKRNYETPPKTYDFSKCIPEDETPNINLWRCCMTKNEWNNVLKCDPECWSTALPNQLTLLVLCAIASTAYSIHPCADFCQGTVLGTSRWCWCNSNYKKCYNNCLKRNYETPPKTYDFSKCIPEDETPNINLWRCCMTKNEWNNVLKCDPECWSTALPNQLTLLVLCAIASTAYSIHPCADFCQGTVLGTSRWCWCNSNYKKCYNNCLKRNYETPPKTYDFSKCIPEDETPNINLWRCCMTKNEWNNVLKCDPECWSTALPNQLTLLVLCAIASTAYSIHPCADFCQGTVLGTSRWCWCNSNYKKCYNNCLKRNYETPPKTYDFSKCIPEDETPNINLWRCCMTKNEWNNVLKCDPECWSTALPNQLTLLVLCAIASTAYSIHPCADFCQGTVLGTSRWCWCNSNYKKCYNNCLKRNYETPPKTYDFSKCIPEDETPNINLWRCCMTKNEWNNVLKCDPECWSTALPNQLTLLVLCAIASTAYSIHPCADFCQGTVLGTSRWCWCNSNYKKCYNNCLKRNYETPPKTYDFSKCIPEDETPNINLWRCCMTKNEWNNVLKCDPECWSTALP</sequence>
<feature type="domain" description="EGF-like" evidence="2">
    <location>
        <begin position="21"/>
        <end position="51"/>
    </location>
</feature>
<accession>A0AAV5T3N9</accession>
<gene>
    <name evidence="3" type="ORF">PENTCL1PPCAC_12285</name>
</gene>
<feature type="non-terminal residue" evidence="3">
    <location>
        <position position="825"/>
    </location>
</feature>
<reference evidence="3" key="1">
    <citation type="submission" date="2023-10" db="EMBL/GenBank/DDBJ databases">
        <title>Genome assembly of Pristionchus species.</title>
        <authorList>
            <person name="Yoshida K."/>
            <person name="Sommer R.J."/>
        </authorList>
    </citation>
    <scope>NUCLEOTIDE SEQUENCE</scope>
    <source>
        <strain evidence="3">RS0144</strain>
    </source>
</reference>
<name>A0AAV5T3N9_9BILA</name>
<dbReference type="AlphaFoldDB" id="A0AAV5T3N9"/>
<feature type="domain" description="EGF-like" evidence="2">
    <location>
        <begin position="639"/>
        <end position="669"/>
    </location>
</feature>
<protein>
    <recommendedName>
        <fullName evidence="2">EGF-like domain-containing protein</fullName>
    </recommendedName>
</protein>
<feature type="domain" description="EGF-like" evidence="2">
    <location>
        <begin position="742"/>
        <end position="772"/>
    </location>
</feature>
<organism evidence="3 4">
    <name type="scientific">Pristionchus entomophagus</name>
    <dbReference type="NCBI Taxonomy" id="358040"/>
    <lineage>
        <taxon>Eukaryota</taxon>
        <taxon>Metazoa</taxon>
        <taxon>Ecdysozoa</taxon>
        <taxon>Nematoda</taxon>
        <taxon>Chromadorea</taxon>
        <taxon>Rhabditida</taxon>
        <taxon>Rhabditina</taxon>
        <taxon>Diplogasteromorpha</taxon>
        <taxon>Diplogasteroidea</taxon>
        <taxon>Neodiplogasteridae</taxon>
        <taxon>Pristionchus</taxon>
    </lineage>
</organism>
<dbReference type="SMART" id="SM00181">
    <property type="entry name" value="EGF"/>
    <property type="match status" value="8"/>
</dbReference>